<proteinExistence type="predicted"/>
<feature type="compositionally biased region" description="Low complexity" evidence="1">
    <location>
        <begin position="58"/>
        <end position="77"/>
    </location>
</feature>
<organism evidence="4 5">
    <name type="scientific">Undibacterium parvum</name>
    <dbReference type="NCBI Taxonomy" id="401471"/>
    <lineage>
        <taxon>Bacteria</taxon>
        <taxon>Pseudomonadati</taxon>
        <taxon>Pseudomonadota</taxon>
        <taxon>Betaproteobacteria</taxon>
        <taxon>Burkholderiales</taxon>
        <taxon>Oxalobacteraceae</taxon>
        <taxon>Undibacterium</taxon>
    </lineage>
</organism>
<feature type="region of interest" description="Disordered" evidence="1">
    <location>
        <begin position="41"/>
        <end position="177"/>
    </location>
</feature>
<feature type="signal peptide" evidence="2">
    <location>
        <begin position="1"/>
        <end position="28"/>
    </location>
</feature>
<dbReference type="PROSITE" id="PS51257">
    <property type="entry name" value="PROKAR_LIPOPROTEIN"/>
    <property type="match status" value="1"/>
</dbReference>
<feature type="compositionally biased region" description="Basic and acidic residues" evidence="1">
    <location>
        <begin position="97"/>
        <end position="116"/>
    </location>
</feature>
<reference evidence="4 5" key="1">
    <citation type="journal article" date="2011" name="Int. J. Syst. Evol. Microbiol.">
        <title>Description of Undibacterium oligocarboniphilum sp. nov., isolated from purified water, and Undibacterium pigrum strain CCUG 49012 as the type strain of Undibacterium parvum sp. nov., and emended descriptions of the genus Undibacterium and the species Undibacterium pigrum.</title>
        <authorList>
            <person name="Eder W."/>
            <person name="Wanner G."/>
            <person name="Ludwig W."/>
            <person name="Busse H.J."/>
            <person name="Ziemke-Kageler F."/>
            <person name="Lang E."/>
        </authorList>
    </citation>
    <scope>NUCLEOTIDE SEQUENCE [LARGE SCALE GENOMIC DNA]</scope>
    <source>
        <strain evidence="4 5">DSM 23061</strain>
    </source>
</reference>
<dbReference type="KEGG" id="upv:EJN92_18615"/>
<feature type="domain" description="DUF4124" evidence="3">
    <location>
        <begin position="18"/>
        <end position="66"/>
    </location>
</feature>
<dbReference type="Proteomes" id="UP000275663">
    <property type="component" value="Chromosome"/>
</dbReference>
<dbReference type="AlphaFoldDB" id="A0A3Q9BSX9"/>
<evidence type="ECO:0000313" key="4">
    <source>
        <dbReference type="EMBL" id="AZP13825.1"/>
    </source>
</evidence>
<feature type="chain" id="PRO_5018631204" evidence="2">
    <location>
        <begin position="29"/>
        <end position="177"/>
    </location>
</feature>
<keyword evidence="2" id="KW-0732">Signal</keyword>
<dbReference type="OrthoDB" id="9181422at2"/>
<evidence type="ECO:0000259" key="3">
    <source>
        <dbReference type="Pfam" id="PF13511"/>
    </source>
</evidence>
<dbReference type="InterPro" id="IPR025392">
    <property type="entry name" value="DUF4124"/>
</dbReference>
<accession>A0A3Q9BSX9</accession>
<keyword evidence="5" id="KW-1185">Reference proteome</keyword>
<evidence type="ECO:0000256" key="2">
    <source>
        <dbReference type="SAM" id="SignalP"/>
    </source>
</evidence>
<dbReference type="Pfam" id="PF13511">
    <property type="entry name" value="DUF4124"/>
    <property type="match status" value="1"/>
</dbReference>
<evidence type="ECO:0000313" key="5">
    <source>
        <dbReference type="Proteomes" id="UP000275663"/>
    </source>
</evidence>
<dbReference type="RefSeq" id="WP_126129194.1">
    <property type="nucleotide sequence ID" value="NZ_CP034464.1"/>
</dbReference>
<feature type="compositionally biased region" description="Basic and acidic residues" evidence="1">
    <location>
        <begin position="160"/>
        <end position="177"/>
    </location>
</feature>
<evidence type="ECO:0000256" key="1">
    <source>
        <dbReference type="SAM" id="MobiDB-lite"/>
    </source>
</evidence>
<sequence>MFKFWSKHSITASSLAITAFLIASACQAQYVWLDEKGNKQFSDLPPPANISKDKIIKAPTRSTSATSSTATPLGAPSVGNAGAANEQLKKPVTTASKNEDYNKRKLEQEEKEKKSAAEQQANSEKAKNCERARAYQKTLESGQRIANTAANGEKNILNDAQREQELKDTQRALSDCK</sequence>
<protein>
    <submittedName>
        <fullName evidence="4">DUF4124 domain-containing protein</fullName>
    </submittedName>
</protein>
<dbReference type="EMBL" id="CP034464">
    <property type="protein sequence ID" value="AZP13825.1"/>
    <property type="molecule type" value="Genomic_DNA"/>
</dbReference>
<gene>
    <name evidence="4" type="ORF">EJN92_18615</name>
</gene>
<name>A0A3Q9BSX9_9BURK</name>
<feature type="compositionally biased region" description="Basic and acidic residues" evidence="1">
    <location>
        <begin position="124"/>
        <end position="133"/>
    </location>
</feature>
<feature type="compositionally biased region" description="Polar residues" evidence="1">
    <location>
        <begin position="138"/>
        <end position="150"/>
    </location>
</feature>